<evidence type="ECO:0000313" key="3">
    <source>
        <dbReference type="EMBL" id="MBB3206816.1"/>
    </source>
</evidence>
<dbReference type="PANTHER" id="PTHR16026">
    <property type="entry name" value="CARTILAGE ACIDIC PROTEIN 1"/>
    <property type="match status" value="1"/>
</dbReference>
<dbReference type="SUPFAM" id="SSF48452">
    <property type="entry name" value="TPR-like"/>
    <property type="match status" value="2"/>
</dbReference>
<dbReference type="InterPro" id="IPR011519">
    <property type="entry name" value="UnbV_ASPIC"/>
</dbReference>
<comment type="caution">
    <text evidence="3">The sequence shown here is derived from an EMBL/GenBank/DDBJ whole genome shotgun (WGS) entry which is preliminary data.</text>
</comment>
<proteinExistence type="predicted"/>
<dbReference type="InterPro" id="IPR011990">
    <property type="entry name" value="TPR-like_helical_dom_sf"/>
</dbReference>
<feature type="domain" description="ASPIC/UnbV" evidence="2">
    <location>
        <begin position="915"/>
        <end position="975"/>
    </location>
</feature>
<evidence type="ECO:0000256" key="1">
    <source>
        <dbReference type="ARBA" id="ARBA00022729"/>
    </source>
</evidence>
<evidence type="ECO:0000259" key="2">
    <source>
        <dbReference type="Pfam" id="PF07593"/>
    </source>
</evidence>
<dbReference type="PANTHER" id="PTHR16026:SF0">
    <property type="entry name" value="CARTILAGE ACIDIC PROTEIN 1"/>
    <property type="match status" value="1"/>
</dbReference>
<sequence>MAVFFLASAGCRPDPATLRHDDESAVVENSVAKSEKPTQTDRLQLAVEAATRDEWSKAKQLMRQHLVTHPDETDLQQRLARIAQRKNEIGIAIEFLQSAIEINPRVSNSVYVDLAKLTMVSGQAFETVSVYERLVTHYPSAIEDRFALTGLASMLGLEDIAIEQLKWLAQHNRGDDEGLVVLAQPTQVEPDAEMCRKLLRLNPNDLRPHYGLAKIDAMHQRWREVVRRLEPVVERHPHFLPAYALYGRGLAEIGDREEILQWQRAAPEGVEATAQYWLAAGGWAERHGEHAIAVRAYYEAAKREEANNAETLTRLSRSLRQINRNDDAEKVDDRKRLLTRLHDATKTLYERLTRSQQSALDVADAMTELGRVWEAEAWARMALKLPDDRLPNAKTRYLAIRKRLTNETPWQTSGLLDSLRQDLADLPPIDWVESNLDSRSLATTQRGRIRFRNVAEESGLIHTIAFDPAQLQLGFSIYQGNGGGGAITDFDLDGWPDVVLAELNGSPMKEDSDSDVLFRNQRGVFVDVTQAVGLRDCGFSQGISSCDYNNDGFPDLCVANIGRNRLFQNKGDGTFEDVTDQAGLSGMAWTVSMAIADFDSDGHADLFDVNYCGGQRPFEERCHSRVTGLPTSCTPLDFEAEPDQVWQGVGDGTFREMTKSWLSPTDAGRGLGVVVANLDEKPGIDVFVANDMSSNHLWSPSLANADDVQKVPSFVMNEIGTARGVALSGRSFSQASMGIAQGDPDHDGDLDLFVTHFYDDYNTYYEQISAGIWADHSHQSELAEPSMKLLGFGTQFADYDNDGNLELIITNGHVSDLGRENVPYMMPAQLFRIGSDLRWEELDRLSLGDYFTKDHLGRVVATLDANRDGLNDVLITQLREPVALLLNESQGADAGNAPGESIGLVLIAKDSQRDAVGAVIHAKSDDQSHYAQVAAGDGFMCSNQRRVSFGVGDAVAISDLTIDWPSGRRQDYGRVLSGADYVLVEGETQPFKLFDHHESLSPPVIHESPTTVR</sequence>
<keyword evidence="1" id="KW-0732">Signal</keyword>
<dbReference type="AlphaFoldDB" id="A0A7W5DYE7"/>
<dbReference type="InterPro" id="IPR013517">
    <property type="entry name" value="FG-GAP"/>
</dbReference>
<dbReference type="SUPFAM" id="SSF69318">
    <property type="entry name" value="Integrin alpha N-terminal domain"/>
    <property type="match status" value="1"/>
</dbReference>
<dbReference type="Pfam" id="PF07593">
    <property type="entry name" value="UnbV_ASPIC"/>
    <property type="match status" value="1"/>
</dbReference>
<dbReference type="RefSeq" id="WP_184305232.1">
    <property type="nucleotide sequence ID" value="NZ_JACHXU010000007.1"/>
</dbReference>
<dbReference type="Proteomes" id="UP000536179">
    <property type="component" value="Unassembled WGS sequence"/>
</dbReference>
<dbReference type="InterPro" id="IPR028994">
    <property type="entry name" value="Integrin_alpha_N"/>
</dbReference>
<name>A0A7W5DYE7_9BACT</name>
<accession>A0A7W5DYE7</accession>
<dbReference type="Gene3D" id="1.25.40.10">
    <property type="entry name" value="Tetratricopeptide repeat domain"/>
    <property type="match status" value="1"/>
</dbReference>
<protein>
    <submittedName>
        <fullName evidence="3">Tetratricopeptide (TPR) repeat protein</fullName>
    </submittedName>
</protein>
<dbReference type="Pfam" id="PF13517">
    <property type="entry name" value="FG-GAP_3"/>
    <property type="match status" value="1"/>
</dbReference>
<dbReference type="EMBL" id="JACHXU010000007">
    <property type="protein sequence ID" value="MBB3206816.1"/>
    <property type="molecule type" value="Genomic_DNA"/>
</dbReference>
<reference evidence="3 4" key="1">
    <citation type="submission" date="2020-08" db="EMBL/GenBank/DDBJ databases">
        <title>Genomic Encyclopedia of Type Strains, Phase III (KMG-III): the genomes of soil and plant-associated and newly described type strains.</title>
        <authorList>
            <person name="Whitman W."/>
        </authorList>
    </citation>
    <scope>NUCLEOTIDE SEQUENCE [LARGE SCALE GENOMIC DNA]</scope>
    <source>
        <strain evidence="3 4">CECT 8075</strain>
    </source>
</reference>
<evidence type="ECO:0000313" key="4">
    <source>
        <dbReference type="Proteomes" id="UP000536179"/>
    </source>
</evidence>
<dbReference type="Gene3D" id="2.130.10.130">
    <property type="entry name" value="Integrin alpha, N-terminal"/>
    <property type="match status" value="1"/>
</dbReference>
<gene>
    <name evidence="3" type="ORF">FHS27_002628</name>
</gene>
<keyword evidence="4" id="KW-1185">Reference proteome</keyword>
<dbReference type="InterPro" id="IPR027039">
    <property type="entry name" value="Crtac1"/>
</dbReference>
<organism evidence="3 4">
    <name type="scientific">Aporhodopirellula rubra</name>
    <dbReference type="NCBI Taxonomy" id="980271"/>
    <lineage>
        <taxon>Bacteria</taxon>
        <taxon>Pseudomonadati</taxon>
        <taxon>Planctomycetota</taxon>
        <taxon>Planctomycetia</taxon>
        <taxon>Pirellulales</taxon>
        <taxon>Pirellulaceae</taxon>
        <taxon>Aporhodopirellula</taxon>
    </lineage>
</organism>